<gene>
    <name evidence="1" type="ORF">Pan97_50500</name>
</gene>
<dbReference type="AlphaFoldDB" id="A0A518CFH7"/>
<protein>
    <submittedName>
        <fullName evidence="1">Uncharacterized protein</fullName>
    </submittedName>
</protein>
<dbReference type="Proteomes" id="UP000318626">
    <property type="component" value="Chromosome"/>
</dbReference>
<sequence length="98" mass="10757">MTFELPLNSQPSRIMAMKGTSGDNGFFGRARYANIGGDAQKVVFQGDIGIHAESTGERPWFAHTRLADYRGDMRSVGVPLCPVWHPVQKCVKPGRAPL</sequence>
<organism evidence="1 2">
    <name type="scientific">Bremerella volcania</name>
    <dbReference type="NCBI Taxonomy" id="2527984"/>
    <lineage>
        <taxon>Bacteria</taxon>
        <taxon>Pseudomonadati</taxon>
        <taxon>Planctomycetota</taxon>
        <taxon>Planctomycetia</taxon>
        <taxon>Pirellulales</taxon>
        <taxon>Pirellulaceae</taxon>
        <taxon>Bremerella</taxon>
    </lineage>
</organism>
<dbReference type="KEGG" id="bvo:Pan97_50500"/>
<dbReference type="EMBL" id="CP036289">
    <property type="protein sequence ID" value="QDU77971.1"/>
    <property type="molecule type" value="Genomic_DNA"/>
</dbReference>
<evidence type="ECO:0000313" key="1">
    <source>
        <dbReference type="EMBL" id="QDU77971.1"/>
    </source>
</evidence>
<accession>A0A518CFH7</accession>
<reference evidence="2" key="1">
    <citation type="submission" date="2019-02" db="EMBL/GenBank/DDBJ databases">
        <title>Deep-cultivation of Planctomycetes and their phenomic and genomic characterization uncovers novel biology.</title>
        <authorList>
            <person name="Wiegand S."/>
            <person name="Jogler M."/>
            <person name="Boedeker C."/>
            <person name="Pinto D."/>
            <person name="Vollmers J."/>
            <person name="Rivas-Marin E."/>
            <person name="Kohn T."/>
            <person name="Peeters S.H."/>
            <person name="Heuer A."/>
            <person name="Rast P."/>
            <person name="Oberbeckmann S."/>
            <person name="Bunk B."/>
            <person name="Jeske O."/>
            <person name="Meyerdierks A."/>
            <person name="Storesund J.E."/>
            <person name="Kallscheuer N."/>
            <person name="Luecker S."/>
            <person name="Lage O.M."/>
            <person name="Pohl T."/>
            <person name="Merkel B.J."/>
            <person name="Hornburger P."/>
            <person name="Mueller R.-W."/>
            <person name="Bruemmer F."/>
            <person name="Labrenz M."/>
            <person name="Spormann A.M."/>
            <person name="Op den Camp H."/>
            <person name="Overmann J."/>
            <person name="Amann R."/>
            <person name="Jetten M.S.M."/>
            <person name="Mascher T."/>
            <person name="Medema M.H."/>
            <person name="Devos D.P."/>
            <person name="Kaster A.-K."/>
            <person name="Ovreas L."/>
            <person name="Rohde M."/>
            <person name="Galperin M.Y."/>
            <person name="Jogler C."/>
        </authorList>
    </citation>
    <scope>NUCLEOTIDE SEQUENCE [LARGE SCALE GENOMIC DNA]</scope>
    <source>
        <strain evidence="2">Pan97</strain>
    </source>
</reference>
<name>A0A518CFH7_9BACT</name>
<proteinExistence type="predicted"/>
<evidence type="ECO:0000313" key="2">
    <source>
        <dbReference type="Proteomes" id="UP000318626"/>
    </source>
</evidence>
<keyword evidence="2" id="KW-1185">Reference proteome</keyword>